<evidence type="ECO:0008006" key="3">
    <source>
        <dbReference type="Google" id="ProtNLM"/>
    </source>
</evidence>
<sequence>MSAEFAKLLLASEAATLKYIRTHTSIPVPEVFQYSSSSNNNIGVPYILMSKASGQKLSTFNWPWFTLEMPSRRQNSLLPLTTEGGEKVMRQLGAIAAELSQVRFNTIGSLFEDEDGYTIKGCLSPSHTCYGRDSLTIDRGPFDKESDYHKSLVSANVLHAKTLPMDTHCFFAPLPVPDDYSKWSDYKFSTNRWNDFMTIDDKINSGKNRLDYCIASQLAQDMIPSLLSQSYPFGFPLRHFDLSVNNIFVDEDMNITCVIDWAFSSSVPFVELLTTPGMPYPRELPDQSLVTSYRVGYEQTSAQKPSWEDTEKVWHFQRLLCMDSLQDYSHFQRLYSLVAKEELPNIPVLFQDARKAASLELLEIPSNNRAEKYFSTKSTTNREAVARKLTVMMQLNKSFVADRKLWQWLVDALEPEL</sequence>
<dbReference type="PANTHER" id="PTHR21310">
    <property type="entry name" value="AMINOGLYCOSIDE PHOSPHOTRANSFERASE-RELATED-RELATED"/>
    <property type="match status" value="1"/>
</dbReference>
<evidence type="ECO:0000313" key="2">
    <source>
        <dbReference type="Proteomes" id="UP001498421"/>
    </source>
</evidence>
<dbReference type="EMBL" id="JAZAVK010000183">
    <property type="protein sequence ID" value="KAK7417574.1"/>
    <property type="molecule type" value="Genomic_DNA"/>
</dbReference>
<keyword evidence="2" id="KW-1185">Reference proteome</keyword>
<dbReference type="SUPFAM" id="SSF56112">
    <property type="entry name" value="Protein kinase-like (PK-like)"/>
    <property type="match status" value="1"/>
</dbReference>
<proteinExistence type="predicted"/>
<dbReference type="InterPro" id="IPR011009">
    <property type="entry name" value="Kinase-like_dom_sf"/>
</dbReference>
<name>A0ABR1H9L2_9HYPO</name>
<evidence type="ECO:0000313" key="1">
    <source>
        <dbReference type="EMBL" id="KAK7417574.1"/>
    </source>
</evidence>
<protein>
    <recommendedName>
        <fullName evidence="3">Aminoglycoside phosphotransferase domain-containing protein</fullName>
    </recommendedName>
</protein>
<comment type="caution">
    <text evidence="1">The sequence shown here is derived from an EMBL/GenBank/DDBJ whole genome shotgun (WGS) entry which is preliminary data.</text>
</comment>
<gene>
    <name evidence="1" type="ORF">QQZ08_011579</name>
</gene>
<reference evidence="1 2" key="1">
    <citation type="journal article" date="2025" name="Microbiol. Resour. Announc.">
        <title>Draft genome sequences for Neonectria magnoliae and Neonectria punicea, canker pathogens of Liriodendron tulipifera and Acer saccharum in West Virginia.</title>
        <authorList>
            <person name="Petronek H.M."/>
            <person name="Kasson M.T."/>
            <person name="Metheny A.M."/>
            <person name="Stauder C.M."/>
            <person name="Lovett B."/>
            <person name="Lynch S.C."/>
            <person name="Garnas J.R."/>
            <person name="Kasson L.R."/>
            <person name="Stajich J.E."/>
        </authorList>
    </citation>
    <scope>NUCLEOTIDE SEQUENCE [LARGE SCALE GENOMIC DNA]</scope>
    <source>
        <strain evidence="1 2">NRRL 64651</strain>
    </source>
</reference>
<dbReference type="PANTHER" id="PTHR21310:SF15">
    <property type="entry name" value="AMINOGLYCOSIDE PHOSPHOTRANSFERASE DOMAIN-CONTAINING PROTEIN"/>
    <property type="match status" value="1"/>
</dbReference>
<accession>A0ABR1H9L2</accession>
<dbReference type="Proteomes" id="UP001498421">
    <property type="component" value="Unassembled WGS sequence"/>
</dbReference>
<organism evidence="1 2">
    <name type="scientific">Neonectria magnoliae</name>
    <dbReference type="NCBI Taxonomy" id="2732573"/>
    <lineage>
        <taxon>Eukaryota</taxon>
        <taxon>Fungi</taxon>
        <taxon>Dikarya</taxon>
        <taxon>Ascomycota</taxon>
        <taxon>Pezizomycotina</taxon>
        <taxon>Sordariomycetes</taxon>
        <taxon>Hypocreomycetidae</taxon>
        <taxon>Hypocreales</taxon>
        <taxon>Nectriaceae</taxon>
        <taxon>Neonectria</taxon>
    </lineage>
</organism>
<dbReference type="InterPro" id="IPR051678">
    <property type="entry name" value="AGP_Transferase"/>
</dbReference>